<organism evidence="2 3">
    <name type="scientific">Lasius niger</name>
    <name type="common">Black garden ant</name>
    <dbReference type="NCBI Taxonomy" id="67767"/>
    <lineage>
        <taxon>Eukaryota</taxon>
        <taxon>Metazoa</taxon>
        <taxon>Ecdysozoa</taxon>
        <taxon>Arthropoda</taxon>
        <taxon>Hexapoda</taxon>
        <taxon>Insecta</taxon>
        <taxon>Pterygota</taxon>
        <taxon>Neoptera</taxon>
        <taxon>Endopterygota</taxon>
        <taxon>Hymenoptera</taxon>
        <taxon>Apocrita</taxon>
        <taxon>Aculeata</taxon>
        <taxon>Formicoidea</taxon>
        <taxon>Formicidae</taxon>
        <taxon>Formicinae</taxon>
        <taxon>Lasius</taxon>
        <taxon>Lasius</taxon>
    </lineage>
</organism>
<reference evidence="2 3" key="1">
    <citation type="submission" date="2015-04" db="EMBL/GenBank/DDBJ databases">
        <title>Lasius niger genome sequencing.</title>
        <authorList>
            <person name="Konorov E.A."/>
            <person name="Nikitin M.A."/>
            <person name="Kirill M.V."/>
            <person name="Chang P."/>
        </authorList>
    </citation>
    <scope>NUCLEOTIDE SEQUENCE [LARGE SCALE GENOMIC DNA]</scope>
    <source>
        <tissue evidence="2">Whole</tissue>
    </source>
</reference>
<gene>
    <name evidence="2" type="ORF">RF55_1438</name>
</gene>
<sequence length="158" mass="18649">MRIKSITVDISISSVDIIDEFYKTDDKTLRTLQLYNEVLRVDFLWFTFGLCLLGENTENCTHAFVWYKEQKKAGDEHEEEKEEEKEEERKKKKKTKGRRRREARQRSLEGSFRNDRARGFGSIQSEAVIRVGRILKSREEVDSDLLSTIVDRPRQDSS</sequence>
<proteinExistence type="predicted"/>
<name>A0A0J7P0P0_LASNI</name>
<feature type="region of interest" description="Disordered" evidence="1">
    <location>
        <begin position="72"/>
        <end position="115"/>
    </location>
</feature>
<dbReference type="AlphaFoldDB" id="A0A0J7P0P0"/>
<feature type="compositionally biased region" description="Basic residues" evidence="1">
    <location>
        <begin position="90"/>
        <end position="103"/>
    </location>
</feature>
<dbReference type="EMBL" id="LBMM01000500">
    <property type="protein sequence ID" value="KMQ98200.1"/>
    <property type="molecule type" value="Genomic_DNA"/>
</dbReference>
<evidence type="ECO:0000313" key="2">
    <source>
        <dbReference type="EMBL" id="KMQ98200.1"/>
    </source>
</evidence>
<feature type="compositionally biased region" description="Acidic residues" evidence="1">
    <location>
        <begin position="76"/>
        <end position="86"/>
    </location>
</feature>
<dbReference type="PaxDb" id="67767-A0A0J7P0P0"/>
<protein>
    <submittedName>
        <fullName evidence="2">Uncharacterized protein</fullName>
    </submittedName>
</protein>
<dbReference type="Proteomes" id="UP000036403">
    <property type="component" value="Unassembled WGS sequence"/>
</dbReference>
<evidence type="ECO:0000256" key="1">
    <source>
        <dbReference type="SAM" id="MobiDB-lite"/>
    </source>
</evidence>
<comment type="caution">
    <text evidence="2">The sequence shown here is derived from an EMBL/GenBank/DDBJ whole genome shotgun (WGS) entry which is preliminary data.</text>
</comment>
<feature type="compositionally biased region" description="Basic and acidic residues" evidence="1">
    <location>
        <begin position="104"/>
        <end position="115"/>
    </location>
</feature>
<accession>A0A0J7P0P0</accession>
<evidence type="ECO:0000313" key="3">
    <source>
        <dbReference type="Proteomes" id="UP000036403"/>
    </source>
</evidence>
<keyword evidence="3" id="KW-1185">Reference proteome</keyword>